<dbReference type="OrthoDB" id="8874570at2"/>
<evidence type="ECO:0000259" key="7">
    <source>
        <dbReference type="PROSITE" id="PS50043"/>
    </source>
</evidence>
<dbReference type="PRINTS" id="PR00038">
    <property type="entry name" value="HTHLUXR"/>
</dbReference>
<keyword evidence="3" id="KW-0805">Transcription regulation</keyword>
<dbReference type="Gene3D" id="1.10.10.10">
    <property type="entry name" value="Winged helix-like DNA-binding domain superfamily/Winged helix DNA-binding domain"/>
    <property type="match status" value="1"/>
</dbReference>
<dbReference type="InterPro" id="IPR001789">
    <property type="entry name" value="Sig_transdc_resp-reg_receiver"/>
</dbReference>
<dbReference type="Pfam" id="PF00072">
    <property type="entry name" value="Response_reg"/>
    <property type="match status" value="1"/>
</dbReference>
<dbReference type="PROSITE" id="PS00622">
    <property type="entry name" value="HTH_LUXR_1"/>
    <property type="match status" value="1"/>
</dbReference>
<dbReference type="GO" id="GO:0005829">
    <property type="term" value="C:cytosol"/>
    <property type="evidence" value="ECO:0007669"/>
    <property type="project" value="TreeGrafter"/>
</dbReference>
<dbReference type="PANTHER" id="PTHR48111:SF1">
    <property type="entry name" value="TWO-COMPONENT RESPONSE REGULATOR ORR33"/>
    <property type="match status" value="1"/>
</dbReference>
<dbReference type="Pfam" id="PF00196">
    <property type="entry name" value="GerE"/>
    <property type="match status" value="1"/>
</dbReference>
<dbReference type="InterPro" id="IPR011006">
    <property type="entry name" value="CheY-like_superfamily"/>
</dbReference>
<keyword evidence="1 6" id="KW-0597">Phosphoprotein</keyword>
<dbReference type="SMART" id="SM00448">
    <property type="entry name" value="REC"/>
    <property type="match status" value="1"/>
</dbReference>
<dbReference type="SUPFAM" id="SSF46894">
    <property type="entry name" value="C-terminal effector domain of the bipartite response regulators"/>
    <property type="match status" value="1"/>
</dbReference>
<dbReference type="CDD" id="cd06170">
    <property type="entry name" value="LuxR_C_like"/>
    <property type="match status" value="1"/>
</dbReference>
<dbReference type="SUPFAM" id="SSF52172">
    <property type="entry name" value="CheY-like"/>
    <property type="match status" value="1"/>
</dbReference>
<protein>
    <submittedName>
        <fullName evidence="9">DNA-binding response regulator</fullName>
    </submittedName>
</protein>
<keyword evidence="2" id="KW-0902">Two-component regulatory system</keyword>
<evidence type="ECO:0000256" key="6">
    <source>
        <dbReference type="PROSITE-ProRule" id="PRU00169"/>
    </source>
</evidence>
<evidence type="ECO:0000256" key="5">
    <source>
        <dbReference type="ARBA" id="ARBA00023163"/>
    </source>
</evidence>
<gene>
    <name evidence="9" type="ORF">C0Q88_10700</name>
</gene>
<evidence type="ECO:0000259" key="8">
    <source>
        <dbReference type="PROSITE" id="PS50110"/>
    </source>
</evidence>
<evidence type="ECO:0000256" key="2">
    <source>
        <dbReference type="ARBA" id="ARBA00023012"/>
    </source>
</evidence>
<evidence type="ECO:0000256" key="4">
    <source>
        <dbReference type="ARBA" id="ARBA00023125"/>
    </source>
</evidence>
<dbReference type="InterPro" id="IPR000792">
    <property type="entry name" value="Tscrpt_reg_LuxR_C"/>
</dbReference>
<dbReference type="RefSeq" id="WP_102065523.1">
    <property type="nucleotide sequence ID" value="NZ_PKQE01000002.1"/>
</dbReference>
<dbReference type="PROSITE" id="PS50110">
    <property type="entry name" value="RESPONSE_REGULATORY"/>
    <property type="match status" value="1"/>
</dbReference>
<evidence type="ECO:0000313" key="9">
    <source>
        <dbReference type="EMBL" id="PLC42431.1"/>
    </source>
</evidence>
<dbReference type="PROSITE" id="PS50043">
    <property type="entry name" value="HTH_LUXR_2"/>
    <property type="match status" value="1"/>
</dbReference>
<evidence type="ECO:0000256" key="3">
    <source>
        <dbReference type="ARBA" id="ARBA00023015"/>
    </source>
</evidence>
<dbReference type="PANTHER" id="PTHR48111">
    <property type="entry name" value="REGULATOR OF RPOS"/>
    <property type="match status" value="1"/>
</dbReference>
<feature type="domain" description="Response regulatory" evidence="8">
    <location>
        <begin position="32"/>
        <end position="148"/>
    </location>
</feature>
<evidence type="ECO:0000256" key="1">
    <source>
        <dbReference type="ARBA" id="ARBA00022553"/>
    </source>
</evidence>
<feature type="modified residue" description="4-aspartylphosphate" evidence="6">
    <location>
        <position position="81"/>
    </location>
</feature>
<organism evidence="9 10">
    <name type="scientific">Ralstonia pickettii</name>
    <name type="common">Burkholderia pickettii</name>
    <dbReference type="NCBI Taxonomy" id="329"/>
    <lineage>
        <taxon>Bacteria</taxon>
        <taxon>Pseudomonadati</taxon>
        <taxon>Pseudomonadota</taxon>
        <taxon>Betaproteobacteria</taxon>
        <taxon>Burkholderiales</taxon>
        <taxon>Burkholderiaceae</taxon>
        <taxon>Ralstonia</taxon>
    </lineage>
</organism>
<reference evidence="9 10" key="1">
    <citation type="submission" date="2017-12" db="EMBL/GenBank/DDBJ databases">
        <title>Draft genome sequence of Ralstonia pickettii 52.</title>
        <authorList>
            <person name="Zheng B."/>
        </authorList>
    </citation>
    <scope>NUCLEOTIDE SEQUENCE [LARGE SCALE GENOMIC DNA]</scope>
    <source>
        <strain evidence="9 10">52</strain>
    </source>
</reference>
<comment type="caution">
    <text evidence="9">The sequence shown here is derived from an EMBL/GenBank/DDBJ whole genome shotgun (WGS) entry which is preliminary data.</text>
</comment>
<dbReference type="Proteomes" id="UP000234456">
    <property type="component" value="Unassembled WGS sequence"/>
</dbReference>
<accession>A0A2N4TRY8</accession>
<dbReference type="GO" id="GO:0000976">
    <property type="term" value="F:transcription cis-regulatory region binding"/>
    <property type="evidence" value="ECO:0007669"/>
    <property type="project" value="TreeGrafter"/>
</dbReference>
<dbReference type="EMBL" id="PKQE01000002">
    <property type="protein sequence ID" value="PLC42431.1"/>
    <property type="molecule type" value="Genomic_DNA"/>
</dbReference>
<feature type="domain" description="HTH luxR-type" evidence="7">
    <location>
        <begin position="261"/>
        <end position="326"/>
    </location>
</feature>
<dbReference type="InterPro" id="IPR016032">
    <property type="entry name" value="Sig_transdc_resp-reg_C-effctor"/>
</dbReference>
<dbReference type="SMART" id="SM00421">
    <property type="entry name" value="HTH_LUXR"/>
    <property type="match status" value="1"/>
</dbReference>
<dbReference type="GO" id="GO:0032993">
    <property type="term" value="C:protein-DNA complex"/>
    <property type="evidence" value="ECO:0007669"/>
    <property type="project" value="TreeGrafter"/>
</dbReference>
<dbReference type="AlphaFoldDB" id="A0A2N4TRY8"/>
<dbReference type="InterPro" id="IPR039420">
    <property type="entry name" value="WalR-like"/>
</dbReference>
<keyword evidence="4 9" id="KW-0238">DNA-binding</keyword>
<dbReference type="Gene3D" id="3.40.50.2300">
    <property type="match status" value="1"/>
</dbReference>
<dbReference type="GO" id="GO:0006355">
    <property type="term" value="P:regulation of DNA-templated transcription"/>
    <property type="evidence" value="ECO:0007669"/>
    <property type="project" value="InterPro"/>
</dbReference>
<evidence type="ECO:0000313" key="10">
    <source>
        <dbReference type="Proteomes" id="UP000234456"/>
    </source>
</evidence>
<proteinExistence type="predicted"/>
<dbReference type="CDD" id="cd19920">
    <property type="entry name" value="REC_PA4781-like"/>
    <property type="match status" value="1"/>
</dbReference>
<name>A0A2N4TRY8_RALPI</name>
<dbReference type="InterPro" id="IPR036388">
    <property type="entry name" value="WH-like_DNA-bd_sf"/>
</dbReference>
<sequence length="328" mass="35449">MNTAWIDHGSAAALHLPTAPETIGAAAGGSGVVLIVDDTPDNLALLSDALDAVGYTVLVALDGPSALDRIERLTPDIILLDAVMPGISGFETCEHIKANARHAQIPVIFMTGLTESEHVVRGFRAGGIDYITKPIRPEEVLARVAAHLERARAHRQADEIVGLGGRAALVADVHGAIHWRSSRVAPLFARFYPDHGDMQRLPPVLQQWLAQSVRPVGLPEAGRMAEDGEGVRLVARLAGPAPHGAWVIQLEEHDDRKVSDRLCTRFRLTAREAEVLLWISRGKTNRDIGDILGMRPRTVNKHLEHIFEKLGVETRAAAAALALQAQPG</sequence>
<keyword evidence="5" id="KW-0804">Transcription</keyword>
<dbReference type="GO" id="GO:0000156">
    <property type="term" value="F:phosphorelay response regulator activity"/>
    <property type="evidence" value="ECO:0007669"/>
    <property type="project" value="TreeGrafter"/>
</dbReference>